<reference evidence="3" key="1">
    <citation type="submission" date="2015-07" db="EMBL/GenBank/DDBJ databases">
        <title>MeaNS - Measles Nucleotide Surveillance Program.</title>
        <authorList>
            <person name="Tran T."/>
            <person name="Druce J."/>
        </authorList>
    </citation>
    <scope>NUCLEOTIDE SEQUENCE</scope>
    <source>
        <strain evidence="3">UCB-OBI-ISO-001</strain>
        <tissue evidence="3">Gonad</tissue>
    </source>
</reference>
<comment type="similarity">
    <text evidence="1">Belongs to the helicase family.</text>
</comment>
<keyword evidence="1" id="KW-0067">ATP-binding</keyword>
<dbReference type="GO" id="GO:0043139">
    <property type="term" value="F:5'-3' DNA helicase activity"/>
    <property type="evidence" value="ECO:0007669"/>
    <property type="project" value="UniProtKB-EC"/>
</dbReference>
<dbReference type="Pfam" id="PF05970">
    <property type="entry name" value="PIF1"/>
    <property type="match status" value="1"/>
</dbReference>
<proteinExistence type="inferred from homology"/>
<dbReference type="AlphaFoldDB" id="A0A0L8FY00"/>
<comment type="cofactor">
    <cofactor evidence="1">
        <name>Mg(2+)</name>
        <dbReference type="ChEBI" id="CHEBI:18420"/>
    </cofactor>
</comment>
<accession>A0A0L8FY00</accession>
<gene>
    <name evidence="3" type="ORF">OCBIM_22005488mg</name>
</gene>
<dbReference type="GO" id="GO:0006281">
    <property type="term" value="P:DNA repair"/>
    <property type="evidence" value="ECO:0007669"/>
    <property type="project" value="UniProtKB-KW"/>
</dbReference>
<dbReference type="GO" id="GO:0016887">
    <property type="term" value="F:ATP hydrolysis activity"/>
    <property type="evidence" value="ECO:0007669"/>
    <property type="project" value="RHEA"/>
</dbReference>
<dbReference type="EC" id="5.6.2.3" evidence="1"/>
<dbReference type="InterPro" id="IPR010285">
    <property type="entry name" value="DNA_helicase_pif1-like_DEAD"/>
</dbReference>
<sequence>QVNVNKAPELHEEQYAQQKQGPISVVNLVFNRDCTADRQKYNLPTVNEIAMVFSNTDAVTDGEFNPVIHGGKPFQQWAVDSYLQVKGIAADSLIDGRTVHSGLKLPTPLHDSSTSHMRIPPESSEKLKQAHLLIIDEASMLSCHALRTIDQLLRQTMNSLRPFGRKVLLLGGDFRQTAPVIPQGSNAADDFNRWLLEVGNGTLSNNEGLEENLIEILQNMVSTNNIVREVFGEELLLDNDEAIERVSPISMLTPKNKDCLHINTDIMSLLPGEATICRSVDTIVEENNEAAPVEF</sequence>
<keyword evidence="1" id="KW-0233">DNA recombination</keyword>
<dbReference type="InterPro" id="IPR027417">
    <property type="entry name" value="P-loop_NTPase"/>
</dbReference>
<dbReference type="GO" id="GO:0000723">
    <property type="term" value="P:telomere maintenance"/>
    <property type="evidence" value="ECO:0007669"/>
    <property type="project" value="InterPro"/>
</dbReference>
<dbReference type="SUPFAM" id="SSF52540">
    <property type="entry name" value="P-loop containing nucleoside triphosphate hydrolases"/>
    <property type="match status" value="1"/>
</dbReference>
<feature type="domain" description="DNA helicase Pif1-like DEAD-box helicase" evidence="2">
    <location>
        <begin position="86"/>
        <end position="187"/>
    </location>
</feature>
<keyword evidence="1" id="KW-0547">Nucleotide-binding</keyword>
<dbReference type="PANTHER" id="PTHR10492:SF57">
    <property type="entry name" value="ATP-DEPENDENT DNA HELICASE"/>
    <property type="match status" value="1"/>
</dbReference>
<evidence type="ECO:0000256" key="1">
    <source>
        <dbReference type="RuleBase" id="RU363044"/>
    </source>
</evidence>
<keyword evidence="1" id="KW-0234">DNA repair</keyword>
<name>A0A0L8FY00_OCTBM</name>
<organism evidence="3">
    <name type="scientific">Octopus bimaculoides</name>
    <name type="common">California two-spotted octopus</name>
    <dbReference type="NCBI Taxonomy" id="37653"/>
    <lineage>
        <taxon>Eukaryota</taxon>
        <taxon>Metazoa</taxon>
        <taxon>Spiralia</taxon>
        <taxon>Lophotrochozoa</taxon>
        <taxon>Mollusca</taxon>
        <taxon>Cephalopoda</taxon>
        <taxon>Coleoidea</taxon>
        <taxon>Octopodiformes</taxon>
        <taxon>Octopoda</taxon>
        <taxon>Incirrata</taxon>
        <taxon>Octopodidae</taxon>
        <taxon>Octopus</taxon>
    </lineage>
</organism>
<feature type="non-terminal residue" evidence="3">
    <location>
        <position position="1"/>
    </location>
</feature>
<keyword evidence="1" id="KW-0227">DNA damage</keyword>
<dbReference type="PANTHER" id="PTHR10492">
    <property type="match status" value="1"/>
</dbReference>
<comment type="catalytic activity">
    <reaction evidence="1">
        <text>ATP + H2O = ADP + phosphate + H(+)</text>
        <dbReference type="Rhea" id="RHEA:13065"/>
        <dbReference type="ChEBI" id="CHEBI:15377"/>
        <dbReference type="ChEBI" id="CHEBI:15378"/>
        <dbReference type="ChEBI" id="CHEBI:30616"/>
        <dbReference type="ChEBI" id="CHEBI:43474"/>
        <dbReference type="ChEBI" id="CHEBI:456216"/>
        <dbReference type="EC" id="5.6.2.3"/>
    </reaction>
</comment>
<dbReference type="OrthoDB" id="272985at2759"/>
<keyword evidence="1" id="KW-0378">Hydrolase</keyword>
<dbReference type="EMBL" id="KQ425619">
    <property type="protein sequence ID" value="KOF69220.1"/>
    <property type="molecule type" value="Genomic_DNA"/>
</dbReference>
<evidence type="ECO:0000313" key="3">
    <source>
        <dbReference type="EMBL" id="KOF69220.1"/>
    </source>
</evidence>
<evidence type="ECO:0000259" key="2">
    <source>
        <dbReference type="Pfam" id="PF05970"/>
    </source>
</evidence>
<keyword evidence="1" id="KW-0347">Helicase</keyword>
<dbReference type="GO" id="GO:0005524">
    <property type="term" value="F:ATP binding"/>
    <property type="evidence" value="ECO:0007669"/>
    <property type="project" value="UniProtKB-KW"/>
</dbReference>
<dbReference type="GO" id="GO:0006310">
    <property type="term" value="P:DNA recombination"/>
    <property type="evidence" value="ECO:0007669"/>
    <property type="project" value="UniProtKB-KW"/>
</dbReference>
<protein>
    <recommendedName>
        <fullName evidence="1">ATP-dependent DNA helicase</fullName>
        <ecNumber evidence="1">5.6.2.3</ecNumber>
    </recommendedName>
</protein>
<dbReference type="Gene3D" id="3.40.50.300">
    <property type="entry name" value="P-loop containing nucleotide triphosphate hydrolases"/>
    <property type="match status" value="1"/>
</dbReference>